<evidence type="ECO:0000256" key="2">
    <source>
        <dbReference type="ARBA" id="ARBA00007261"/>
    </source>
</evidence>
<dbReference type="InterPro" id="IPR007863">
    <property type="entry name" value="Peptidase_M16_C"/>
</dbReference>
<protein>
    <submittedName>
        <fullName evidence="12">Peptidase M16</fullName>
    </submittedName>
</protein>
<feature type="chain" id="PRO_5012639671" evidence="9">
    <location>
        <begin position="22"/>
        <end position="923"/>
    </location>
</feature>
<evidence type="ECO:0000256" key="6">
    <source>
        <dbReference type="ARBA" id="ARBA00022833"/>
    </source>
</evidence>
<dbReference type="SUPFAM" id="SSF63411">
    <property type="entry name" value="LuxS/MPP-like metallohydrolase"/>
    <property type="match status" value="4"/>
</dbReference>
<dbReference type="Gene3D" id="3.30.830.10">
    <property type="entry name" value="Metalloenzyme, LuxS/M16 peptidase-like"/>
    <property type="match status" value="4"/>
</dbReference>
<dbReference type="Proteomes" id="UP000190023">
    <property type="component" value="Unassembled WGS sequence"/>
</dbReference>
<dbReference type="Pfam" id="PF05193">
    <property type="entry name" value="Peptidase_M16_C"/>
    <property type="match status" value="2"/>
</dbReference>
<keyword evidence="4" id="KW-0479">Metal-binding</keyword>
<gene>
    <name evidence="12" type="ORF">B0188_07970</name>
</gene>
<dbReference type="InterPro" id="IPR011765">
    <property type="entry name" value="Pept_M16_N"/>
</dbReference>
<dbReference type="PANTHER" id="PTHR43690">
    <property type="entry name" value="NARDILYSIN"/>
    <property type="match status" value="1"/>
</dbReference>
<sequence length="923" mass="106143">MKTLFTLLFSTLFLLSCQSSPKNLNSPLPYHSQLRYGQLDNKLNYFVLSNPEPTNRVYIRLVVNAGSMHEDDDQKGVAHLVEHMAFNGSKKFPQNEIIFALEKLGMKFARDINAFTDFENTVYTLNLDKNDPQSLALALEVVNEWMHHLTILDKDLDSERGVVQEEWRRRLSPMLRLGDKKSAVEMAGSRYVERDPIGDMNIIRTISRQRVMDFYRRWYRPDNMSLIVVGDIDSQKMVQQLQQKFPAQQEALAPLPKIDFSIPLSHQLKVASISEKGTIIPTLEWSFLEESHKEETFAGYKKDLIEQILIRLINLRLQNWAPIEAQKIESANFYRAHLGKETQQSIFLLQLFNTDYAKNLQMLFAFLAEIQQKGFSQQEFKQEIARLKELNEKQKNLRSGSLKLADDMIIAAANQQTILDSQERYELNQGFLPEIQLADINQAFQAMLQIPSKLLLITQPYPATALQLNQHQVEDMWAQALNTAQQSQWNNKRQHAELPQLTLTEGNIQKIHHWKKGDITEYQLSNGSRLIYHYSDKTPNQVSFKALSRGGLRAVARENYHLLRNAVSVVDDSGVGPLSLEDIQHIFAKNPIAFTTLLDDYKQGFAAVGKNHQLEALLKLFHLKLQGTPISDNAFNRYQKETRDHFLQQDKETAFIQAVNQLRYPNIETIYSASQKQLLSFTPAQLAQAYEQNILNNTHFTYFVIGDIAQQEVEKLAKRYLASVNVKQNPLHFYDASATTPAQPLKMQGLGEPRAEVEIYFSAANQWKPELQYQLDLLGDMVQEQLRLVLREQDSGIYAANAWFSQEKEQSAIEGKIEFSCAPERAQELIQHTEQILDDIVKKGVDPLLLNKKISEKHRQIKQQFDTLISVATIIEQSFWNENSPNAIYLYQQLEQVGDKSQLDPLAQKLLAKPQRFKAVLLP</sequence>
<dbReference type="InterPro" id="IPR001431">
    <property type="entry name" value="Pept_M16_Zn_BS"/>
</dbReference>
<dbReference type="GO" id="GO:0004222">
    <property type="term" value="F:metalloendopeptidase activity"/>
    <property type="evidence" value="ECO:0007669"/>
    <property type="project" value="InterPro"/>
</dbReference>
<evidence type="ECO:0000259" key="10">
    <source>
        <dbReference type="Pfam" id="PF00675"/>
    </source>
</evidence>
<evidence type="ECO:0000256" key="9">
    <source>
        <dbReference type="SAM" id="SignalP"/>
    </source>
</evidence>
<feature type="domain" description="Peptidase M16 C-terminal" evidence="11">
    <location>
        <begin position="680"/>
        <end position="852"/>
    </location>
</feature>
<dbReference type="InterPro" id="IPR011249">
    <property type="entry name" value="Metalloenz_LuxS/M16"/>
</dbReference>
<dbReference type="GO" id="GO:0006508">
    <property type="term" value="P:proteolysis"/>
    <property type="evidence" value="ECO:0007669"/>
    <property type="project" value="UniProtKB-KW"/>
</dbReference>
<comment type="caution">
    <text evidence="12">The sequence shown here is derived from an EMBL/GenBank/DDBJ whole genome shotgun (WGS) entry which is preliminary data.</text>
</comment>
<keyword evidence="7" id="KW-0482">Metalloprotease</keyword>
<evidence type="ECO:0000313" key="13">
    <source>
        <dbReference type="Proteomes" id="UP000190023"/>
    </source>
</evidence>
<comment type="similarity">
    <text evidence="2 8">Belongs to the peptidase M16 family.</text>
</comment>
<keyword evidence="3" id="KW-0645">Protease</keyword>
<evidence type="ECO:0000256" key="5">
    <source>
        <dbReference type="ARBA" id="ARBA00022801"/>
    </source>
</evidence>
<dbReference type="Pfam" id="PF00675">
    <property type="entry name" value="Peptidase_M16"/>
    <property type="match status" value="1"/>
</dbReference>
<proteinExistence type="inferred from homology"/>
<dbReference type="PROSITE" id="PS51257">
    <property type="entry name" value="PROKAR_LIPOPROTEIN"/>
    <property type="match status" value="1"/>
</dbReference>
<keyword evidence="5" id="KW-0378">Hydrolase</keyword>
<dbReference type="GO" id="GO:0046872">
    <property type="term" value="F:metal ion binding"/>
    <property type="evidence" value="ECO:0007669"/>
    <property type="project" value="UniProtKB-KW"/>
</dbReference>
<evidence type="ECO:0000256" key="1">
    <source>
        <dbReference type="ARBA" id="ARBA00001947"/>
    </source>
</evidence>
<dbReference type="InterPro" id="IPR050626">
    <property type="entry name" value="Peptidase_M16"/>
</dbReference>
<dbReference type="PANTHER" id="PTHR43690:SF17">
    <property type="entry name" value="PROTEIN YHJJ"/>
    <property type="match status" value="1"/>
</dbReference>
<keyword evidence="13" id="KW-1185">Reference proteome</keyword>
<dbReference type="STRING" id="123822.B0188_07970"/>
<evidence type="ECO:0000256" key="3">
    <source>
        <dbReference type="ARBA" id="ARBA00022670"/>
    </source>
</evidence>
<evidence type="ECO:0000256" key="4">
    <source>
        <dbReference type="ARBA" id="ARBA00022723"/>
    </source>
</evidence>
<evidence type="ECO:0000256" key="8">
    <source>
        <dbReference type="RuleBase" id="RU004447"/>
    </source>
</evidence>
<accession>A0A1T0AYG6</accession>
<feature type="domain" description="Peptidase M16 N-terminal" evidence="10">
    <location>
        <begin position="46"/>
        <end position="167"/>
    </location>
</feature>
<dbReference type="PROSITE" id="PS00143">
    <property type="entry name" value="INSULINASE"/>
    <property type="match status" value="1"/>
</dbReference>
<comment type="cofactor">
    <cofactor evidence="1">
        <name>Zn(2+)</name>
        <dbReference type="ChEBI" id="CHEBI:29105"/>
    </cofactor>
</comment>
<keyword evidence="9" id="KW-0732">Signal</keyword>
<evidence type="ECO:0000256" key="7">
    <source>
        <dbReference type="ARBA" id="ARBA00023049"/>
    </source>
</evidence>
<dbReference type="OrthoDB" id="9811314at2"/>
<evidence type="ECO:0000259" key="11">
    <source>
        <dbReference type="Pfam" id="PF05193"/>
    </source>
</evidence>
<feature type="signal peptide" evidence="9">
    <location>
        <begin position="1"/>
        <end position="21"/>
    </location>
</feature>
<dbReference type="AlphaFoldDB" id="A0A1T0AYG6"/>
<evidence type="ECO:0000313" key="12">
    <source>
        <dbReference type="EMBL" id="OOS02719.1"/>
    </source>
</evidence>
<reference evidence="12 13" key="1">
    <citation type="submission" date="2017-02" db="EMBL/GenBank/DDBJ databases">
        <title>Draft genome sequence of Haemophilus felis CCUG 31170 type strain.</title>
        <authorList>
            <person name="Engstrom-Jakobsson H."/>
            <person name="Salva-Serra F."/>
            <person name="Thorell K."/>
            <person name="Gonzales-Siles L."/>
            <person name="Karlsson R."/>
            <person name="Boulund F."/>
            <person name="Engstrand L."/>
            <person name="Kristiansson E."/>
            <person name="Moore E."/>
        </authorList>
    </citation>
    <scope>NUCLEOTIDE SEQUENCE [LARGE SCALE GENOMIC DNA]</scope>
    <source>
        <strain evidence="12 13">CCUG 31170</strain>
    </source>
</reference>
<keyword evidence="6" id="KW-0862">Zinc</keyword>
<organism evidence="12 13">
    <name type="scientific">[Haemophilus] felis</name>
    <dbReference type="NCBI Taxonomy" id="123822"/>
    <lineage>
        <taxon>Bacteria</taxon>
        <taxon>Pseudomonadati</taxon>
        <taxon>Pseudomonadota</taxon>
        <taxon>Gammaproteobacteria</taxon>
        <taxon>Pasteurellales</taxon>
        <taxon>Pasteurellaceae</taxon>
    </lineage>
</organism>
<name>A0A1T0AYG6_9PAST</name>
<feature type="domain" description="Peptidase M16 C-terminal" evidence="11">
    <location>
        <begin position="205"/>
        <end position="387"/>
    </location>
</feature>
<dbReference type="EMBL" id="MUYB01000031">
    <property type="protein sequence ID" value="OOS02719.1"/>
    <property type="molecule type" value="Genomic_DNA"/>
</dbReference>